<sequence>MTDKPEQLSFNGCTTKAQAANLSLKSASDGRILAAKPSPVQSEQAEAEQPEVVARVVHSNPVVLAQCGPLNANDELMTVAQHAASVASWAEMFNRVEQERDAALARAAELEAAISSALSQHGVKFMDPPDGGDVPLIEQLYRMSQALSELEKPDPDYTQHPQIVGYARKKELAPLLDPCQPDGSYIYIGLDHPACWAEEAPYEFLIPLYAAPVTPALPEDVRVLLSRAQAEIEYLAECLENVCEDDEELDVAQDIKESIAVADKIAHLIASAPVSKTAAPVQDESSLPDVCDGKEQDAFEEWATKQGMNMQCHPMHWLFLDTKTMSARQGWKAALKYVRAHIAAVSAKSQQRVPDDVETFLNEVRAELLRARSKFPGDRIMTIALAEEFGELCKAVLDEPAANVRKEAVQTAVMAARVVLDGDGSVTAWRAERGLDPLTAPGKEGPNE</sequence>
<evidence type="ECO:0000313" key="2">
    <source>
        <dbReference type="Proteomes" id="UP000319293"/>
    </source>
</evidence>
<reference evidence="1 2" key="1">
    <citation type="submission" date="2019-04" db="EMBL/GenBank/DDBJ databases">
        <title>Complete genome sequence of a novel bacteriophage, PBPA162, infecting Pseudomonas aeruginosa.</title>
        <authorList>
            <person name="Myung H."/>
            <person name="Hong H."/>
            <person name="Cho J."/>
        </authorList>
    </citation>
    <scope>NUCLEOTIDE SEQUENCE [LARGE SCALE GENOMIC DNA]</scope>
</reference>
<name>A0A4Y5TQJ7_9CAUD</name>
<dbReference type="EMBL" id="MK816297">
    <property type="protein sequence ID" value="QDB70851.1"/>
    <property type="molecule type" value="Genomic_DNA"/>
</dbReference>
<dbReference type="GeneID" id="77948036"/>
<proteinExistence type="predicted"/>
<dbReference type="RefSeq" id="YP_010671780.1">
    <property type="nucleotide sequence ID" value="NC_070971.1"/>
</dbReference>
<protein>
    <submittedName>
        <fullName evidence="1">Uncharacterized protein</fullName>
    </submittedName>
</protein>
<organism evidence="1 2">
    <name type="scientific">Pseudomonas virus PBPA162</name>
    <dbReference type="NCBI Taxonomy" id="2588096"/>
    <lineage>
        <taxon>Viruses</taxon>
        <taxon>Duplodnaviria</taxon>
        <taxon>Heunggongvirae</taxon>
        <taxon>Uroviricota</taxon>
        <taxon>Caudoviricetes</taxon>
        <taxon>Queuovirinae</taxon>
        <taxon>Iggyvirus</taxon>
        <taxon>Iggyvirus PBPA162</taxon>
    </lineage>
</organism>
<dbReference type="KEGG" id="vg:77948036"/>
<evidence type="ECO:0000313" key="1">
    <source>
        <dbReference type="EMBL" id="QDB70851.1"/>
    </source>
</evidence>
<keyword evidence="2" id="KW-1185">Reference proteome</keyword>
<accession>A0A4Y5TQJ7</accession>
<dbReference type="Proteomes" id="UP000319293">
    <property type="component" value="Segment"/>
</dbReference>